<name>A0A3D8R7A3_9HELO</name>
<dbReference type="PANTHER" id="PTHR45649">
    <property type="entry name" value="AMINO-ACID PERMEASE BAT1"/>
    <property type="match status" value="1"/>
</dbReference>
<keyword evidence="5 6" id="KW-0472">Membrane</keyword>
<dbReference type="EMBL" id="PDLM01000009">
    <property type="protein sequence ID" value="RDW69831.1"/>
    <property type="molecule type" value="Genomic_DNA"/>
</dbReference>
<evidence type="ECO:0000313" key="7">
    <source>
        <dbReference type="EMBL" id="RDW69831.1"/>
    </source>
</evidence>
<dbReference type="Proteomes" id="UP000256645">
    <property type="component" value="Unassembled WGS sequence"/>
</dbReference>
<dbReference type="Gene3D" id="1.20.1740.10">
    <property type="entry name" value="Amino acid/polyamine transporter I"/>
    <property type="match status" value="1"/>
</dbReference>
<dbReference type="InterPro" id="IPR002293">
    <property type="entry name" value="AA/rel_permease1"/>
</dbReference>
<proteinExistence type="predicted"/>
<evidence type="ECO:0000313" key="8">
    <source>
        <dbReference type="Proteomes" id="UP000256645"/>
    </source>
</evidence>
<reference evidence="7 8" key="1">
    <citation type="journal article" date="2018" name="IMA Fungus">
        <title>IMA Genome-F 9: Draft genome sequence of Annulohypoxylon stygium, Aspergillus mulundensis, Berkeleyomyces basicola (syn. Thielaviopsis basicola), Ceratocystis smalleyi, two Cercospora beticola strains, Coleophoma cylindrospora, Fusarium fracticaudum, Phialophora cf. hyalina, and Morchella septimelata.</title>
        <authorList>
            <person name="Wingfield B.D."/>
            <person name="Bills G.F."/>
            <person name="Dong Y."/>
            <person name="Huang W."/>
            <person name="Nel W.J."/>
            <person name="Swalarsk-Parry B.S."/>
            <person name="Vaghefi N."/>
            <person name="Wilken P.M."/>
            <person name="An Z."/>
            <person name="de Beer Z.W."/>
            <person name="De Vos L."/>
            <person name="Chen L."/>
            <person name="Duong T.A."/>
            <person name="Gao Y."/>
            <person name="Hammerbacher A."/>
            <person name="Kikkert J.R."/>
            <person name="Li Y."/>
            <person name="Li H."/>
            <person name="Li K."/>
            <person name="Li Q."/>
            <person name="Liu X."/>
            <person name="Ma X."/>
            <person name="Naidoo K."/>
            <person name="Pethybridge S.J."/>
            <person name="Sun J."/>
            <person name="Steenkamp E.T."/>
            <person name="van der Nest M.A."/>
            <person name="van Wyk S."/>
            <person name="Wingfield M.J."/>
            <person name="Xiong C."/>
            <person name="Yue Q."/>
            <person name="Zhang X."/>
        </authorList>
    </citation>
    <scope>NUCLEOTIDE SEQUENCE [LARGE SCALE GENOMIC DNA]</scope>
    <source>
        <strain evidence="7 8">BP6252</strain>
    </source>
</reference>
<gene>
    <name evidence="7" type="ORF">BP6252_08851</name>
</gene>
<feature type="transmembrane region" description="Helical" evidence="6">
    <location>
        <begin position="275"/>
        <end position="299"/>
    </location>
</feature>
<feature type="transmembrane region" description="Helical" evidence="6">
    <location>
        <begin position="319"/>
        <end position="345"/>
    </location>
</feature>
<comment type="caution">
    <text evidence="7">The sequence shown here is derived from an EMBL/GenBank/DDBJ whole genome shotgun (WGS) entry which is preliminary data.</text>
</comment>
<keyword evidence="4 6" id="KW-1133">Transmembrane helix</keyword>
<feature type="transmembrane region" description="Helical" evidence="6">
    <location>
        <begin position="189"/>
        <end position="208"/>
    </location>
</feature>
<evidence type="ECO:0000256" key="2">
    <source>
        <dbReference type="ARBA" id="ARBA00022448"/>
    </source>
</evidence>
<dbReference type="GO" id="GO:0022857">
    <property type="term" value="F:transmembrane transporter activity"/>
    <property type="evidence" value="ECO:0007669"/>
    <property type="project" value="InterPro"/>
</dbReference>
<organism evidence="7 8">
    <name type="scientific">Coleophoma cylindrospora</name>
    <dbReference type="NCBI Taxonomy" id="1849047"/>
    <lineage>
        <taxon>Eukaryota</taxon>
        <taxon>Fungi</taxon>
        <taxon>Dikarya</taxon>
        <taxon>Ascomycota</taxon>
        <taxon>Pezizomycotina</taxon>
        <taxon>Leotiomycetes</taxon>
        <taxon>Helotiales</taxon>
        <taxon>Dermateaceae</taxon>
        <taxon>Coleophoma</taxon>
    </lineage>
</organism>
<dbReference type="STRING" id="1849047.A0A3D8R7A3"/>
<dbReference type="GO" id="GO:0016020">
    <property type="term" value="C:membrane"/>
    <property type="evidence" value="ECO:0007669"/>
    <property type="project" value="UniProtKB-SubCell"/>
</dbReference>
<feature type="transmembrane region" description="Helical" evidence="6">
    <location>
        <begin position="71"/>
        <end position="95"/>
    </location>
</feature>
<dbReference type="PIRSF" id="PIRSF006060">
    <property type="entry name" value="AA_transporter"/>
    <property type="match status" value="1"/>
</dbReference>
<dbReference type="PANTHER" id="PTHR45649:SF5">
    <property type="entry name" value="GABA TRANSPORTER (EUROFUNG)-RELATED"/>
    <property type="match status" value="1"/>
</dbReference>
<feature type="transmembrane region" description="Helical" evidence="6">
    <location>
        <begin position="34"/>
        <end position="51"/>
    </location>
</feature>
<feature type="transmembrane region" description="Helical" evidence="6">
    <location>
        <begin position="393"/>
        <end position="417"/>
    </location>
</feature>
<evidence type="ECO:0000256" key="5">
    <source>
        <dbReference type="ARBA" id="ARBA00023136"/>
    </source>
</evidence>
<evidence type="ECO:0000256" key="4">
    <source>
        <dbReference type="ARBA" id="ARBA00022989"/>
    </source>
</evidence>
<evidence type="ECO:0000256" key="3">
    <source>
        <dbReference type="ARBA" id="ARBA00022692"/>
    </source>
</evidence>
<protein>
    <submittedName>
        <fullName evidence="7">Amino acid permease-4</fullName>
    </submittedName>
</protein>
<feature type="transmembrane region" description="Helical" evidence="6">
    <location>
        <begin position="116"/>
        <end position="135"/>
    </location>
</feature>
<dbReference type="AlphaFoldDB" id="A0A3D8R7A3"/>
<feature type="transmembrane region" description="Helical" evidence="6">
    <location>
        <begin position="366"/>
        <end position="387"/>
    </location>
</feature>
<keyword evidence="2" id="KW-0813">Transport</keyword>
<dbReference type="Pfam" id="PF13520">
    <property type="entry name" value="AA_permease_2"/>
    <property type="match status" value="1"/>
</dbReference>
<keyword evidence="3 6" id="KW-0812">Transmembrane</keyword>
<sequence>MESTNKEDASHVSHAYDFSDSAGEERGISSLRRLFSFAQLLGFALTFMSSWEVMAMNMGATFYNGGPQTLAWGIIAVVIGALAQASSMAELAAIQPIAGAQYHWTHLLAPENHKRFITWMQGWVTWFAWVSALAGSTSSEANILLGLVSVNYTDYVYHSWHLTLLIIAQLVVAGLINMYAFRTIPWIELLAGVMHVLLFIIFVVVLSVKTPAVSSSNFVFFEKSVFSGWENSFVTWNIGLLVPAWGFIGFDGVVHMSEEVRKAKQAVPRAMIWTILINGLMAYGIILCLLFTMGNASVLHSSFPIIPICVNATGLKAGTAMVCGLLVITFCVVAASLASVSRITWAWARDGALPHYFAKIHPHHRVPIRSLWLPIIIVGILSVLNVGSNSATAFSAFTALSSLGLYSSYIIAISCMLHARLTGRIGDGPQCSVRYGEWQLPRGWGTPINVFALLWTMYLTVWLPFPTTIPVTGRNMNYAGPIYVFVVVAAVMYWYSHGRKRWPGLNVTAIAMVEAER</sequence>
<feature type="transmembrane region" description="Helical" evidence="6">
    <location>
        <begin position="233"/>
        <end position="254"/>
    </location>
</feature>
<keyword evidence="8" id="KW-1185">Reference proteome</keyword>
<accession>A0A3D8R7A3</accession>
<feature type="transmembrane region" description="Helical" evidence="6">
    <location>
        <begin position="444"/>
        <end position="465"/>
    </location>
</feature>
<comment type="subcellular location">
    <subcellularLocation>
        <location evidence="1">Membrane</location>
        <topology evidence="1">Multi-pass membrane protein</topology>
    </subcellularLocation>
</comment>
<dbReference type="OrthoDB" id="3257095at2759"/>
<feature type="transmembrane region" description="Helical" evidence="6">
    <location>
        <begin position="155"/>
        <end position="177"/>
    </location>
</feature>
<evidence type="ECO:0000256" key="1">
    <source>
        <dbReference type="ARBA" id="ARBA00004141"/>
    </source>
</evidence>
<evidence type="ECO:0000256" key="6">
    <source>
        <dbReference type="SAM" id="Phobius"/>
    </source>
</evidence>
<feature type="transmembrane region" description="Helical" evidence="6">
    <location>
        <begin position="477"/>
        <end position="495"/>
    </location>
</feature>